<evidence type="ECO:0008006" key="3">
    <source>
        <dbReference type="Google" id="ProtNLM"/>
    </source>
</evidence>
<name>A0ABZ2YQQ8_9BACT</name>
<reference evidence="2" key="1">
    <citation type="submission" date="2024-03" db="EMBL/GenBank/DDBJ databases">
        <title>Chitinophaga horti sp. nov., isolated from garden soil.</title>
        <authorList>
            <person name="Lee D.S."/>
            <person name="Han D.M."/>
            <person name="Baek J.H."/>
            <person name="Choi D.G."/>
            <person name="Jeon J.H."/>
            <person name="Jeon C.O."/>
        </authorList>
    </citation>
    <scope>NUCLEOTIDE SEQUENCE [LARGE SCALE GENOMIC DNA]</scope>
    <source>
        <strain evidence="2">GPA1</strain>
    </source>
</reference>
<evidence type="ECO:0000313" key="1">
    <source>
        <dbReference type="EMBL" id="WZN41585.1"/>
    </source>
</evidence>
<proteinExistence type="predicted"/>
<accession>A0ABZ2YQQ8</accession>
<dbReference type="EMBL" id="CP149822">
    <property type="protein sequence ID" value="WZN41585.1"/>
    <property type="molecule type" value="Genomic_DNA"/>
</dbReference>
<organism evidence="1 2">
    <name type="scientific">Chitinophaga pollutisoli</name>
    <dbReference type="NCBI Taxonomy" id="3133966"/>
    <lineage>
        <taxon>Bacteria</taxon>
        <taxon>Pseudomonadati</taxon>
        <taxon>Bacteroidota</taxon>
        <taxon>Chitinophagia</taxon>
        <taxon>Chitinophagales</taxon>
        <taxon>Chitinophagaceae</taxon>
        <taxon>Chitinophaga</taxon>
    </lineage>
</organism>
<dbReference type="Proteomes" id="UP001485459">
    <property type="component" value="Chromosome"/>
</dbReference>
<protein>
    <recommendedName>
        <fullName evidence="3">DUF928 domain-containing protein</fullName>
    </recommendedName>
</protein>
<keyword evidence="2" id="KW-1185">Reference proteome</keyword>
<sequence>MKKILTVLLIMCAPAMVLGQIAVTFLPEVQGRTLETLMGARLTNAGQKVPCILQIRITSAGGGLIAEAATPAFELPPGTNMIPQSAAYRASWKFGNSQQATVVKQSHQFPEGEYEYCFTLLEVAGSHAGAVLAEQCFNHMLTPFSPLELTEPYDGDRICDKRPTLLWQPLLPAMPGMTYRLLLVELKEGQPRAEALHFNMPVIRQSGIPSPMLLYPPLSRELTEGRRYAWQVTAVKGETVLARSEIWDFTVKCEDSVAQKPVDSYRSIDDLAKGNFYIADGRILFAVDNYHNAATLDYKITSISMPNEKIRKLPKLKLATGHNHIEIDLRSVKGMTDGHYYLLLVRLPSGETKQLRFLNKSEKE</sequence>
<dbReference type="RefSeq" id="WP_341836434.1">
    <property type="nucleotide sequence ID" value="NZ_CP149822.1"/>
</dbReference>
<gene>
    <name evidence="1" type="ORF">WJU16_00850</name>
</gene>
<evidence type="ECO:0000313" key="2">
    <source>
        <dbReference type="Proteomes" id="UP001485459"/>
    </source>
</evidence>